<feature type="region of interest" description="Disordered" evidence="7">
    <location>
        <begin position="26"/>
        <end position="56"/>
    </location>
</feature>
<keyword evidence="3" id="KW-1003">Cell membrane</keyword>
<proteinExistence type="inferred from homology"/>
<evidence type="ECO:0000256" key="3">
    <source>
        <dbReference type="ARBA" id="ARBA00022475"/>
    </source>
</evidence>
<dbReference type="InterPro" id="IPR028082">
    <property type="entry name" value="Peripla_BP_I"/>
</dbReference>
<accession>A0A554SFL3</accession>
<dbReference type="Pfam" id="PF02608">
    <property type="entry name" value="Bmp"/>
    <property type="match status" value="1"/>
</dbReference>
<organism evidence="9 10">
    <name type="scientific">Aeromicrobium piscarium</name>
    <dbReference type="NCBI Taxonomy" id="2590901"/>
    <lineage>
        <taxon>Bacteria</taxon>
        <taxon>Bacillati</taxon>
        <taxon>Actinomycetota</taxon>
        <taxon>Actinomycetes</taxon>
        <taxon>Propionibacteriales</taxon>
        <taxon>Nocardioidaceae</taxon>
        <taxon>Aeromicrobium</taxon>
    </lineage>
</organism>
<dbReference type="EMBL" id="VLNT01000003">
    <property type="protein sequence ID" value="TSD65103.1"/>
    <property type="molecule type" value="Genomic_DNA"/>
</dbReference>
<sequence length="421" mass="44030">MGSGYRRPRFTGGAVVSSGTGYKSVSGALNSSAPLPKVPSPRLVSARCSERARRAGARRGGEVRHLTKAAVLVGAAAVVLSACGTAADNDDSDNNADEQQQCEAVELEGDPQVALAYDVGGRGDQSFNDAAYAGLEKAQGEFGFDGTEGEASSDESEEVREQRLRGFADDGYNVIVGVGFAYSDSVDKVAPEYPNVSFAVIDGFDPTEDDVNCNVAYLTFAENEGSFLVGVAAAETTESDTVGFVGGVNNPLIQKFEAGFKAGVEETNPDIEVVSTYIEESDPRGFGDPAGGQAAAEGLINDGADVIFHAAGASGIGVFDAVTSADLWAIGVDSDQYLTASPEQQPHILTSMLKRVDVSTYDFIAAAFDGEPLSGYTEFTLADDGVDYSTSGDFLSGDLITEIDDYKQQIIDGDLEVPTEP</sequence>
<comment type="subcellular location">
    <subcellularLocation>
        <location evidence="1">Cell membrane</location>
        <topology evidence="1">Lipid-anchor</topology>
    </subcellularLocation>
</comment>
<protein>
    <submittedName>
        <fullName evidence="9">BMP family ABC transporter substrate-binding protein</fullName>
    </submittedName>
</protein>
<name>A0A554SFL3_9ACTN</name>
<evidence type="ECO:0000313" key="10">
    <source>
        <dbReference type="Proteomes" id="UP000316988"/>
    </source>
</evidence>
<evidence type="ECO:0000313" key="9">
    <source>
        <dbReference type="EMBL" id="TSD65103.1"/>
    </source>
</evidence>
<dbReference type="Gene3D" id="3.40.50.2300">
    <property type="match status" value="2"/>
</dbReference>
<feature type="domain" description="ABC transporter substrate-binding protein PnrA-like" evidence="8">
    <location>
        <begin position="116"/>
        <end position="419"/>
    </location>
</feature>
<dbReference type="Proteomes" id="UP000316988">
    <property type="component" value="Unassembled WGS sequence"/>
</dbReference>
<dbReference type="PANTHER" id="PTHR34296:SF2">
    <property type="entry name" value="ABC TRANSPORTER GUANOSINE-BINDING PROTEIN NUPN"/>
    <property type="match status" value="1"/>
</dbReference>
<evidence type="ECO:0000259" key="8">
    <source>
        <dbReference type="Pfam" id="PF02608"/>
    </source>
</evidence>
<keyword evidence="6" id="KW-0449">Lipoprotein</keyword>
<dbReference type="CDD" id="cd06354">
    <property type="entry name" value="PBP1_PrnA-like"/>
    <property type="match status" value="1"/>
</dbReference>
<dbReference type="PANTHER" id="PTHR34296">
    <property type="entry name" value="TRANSCRIPTIONAL ACTIVATOR PROTEIN MED"/>
    <property type="match status" value="1"/>
</dbReference>
<evidence type="ECO:0000256" key="5">
    <source>
        <dbReference type="ARBA" id="ARBA00023136"/>
    </source>
</evidence>
<reference evidence="9 10" key="1">
    <citation type="submission" date="2019-07" db="EMBL/GenBank/DDBJ databases">
        <authorList>
            <person name="Zhao L.H."/>
        </authorList>
    </citation>
    <scope>NUCLEOTIDE SEQUENCE [LARGE SCALE GENOMIC DNA]</scope>
    <source>
        <strain evidence="9 10">Co35</strain>
    </source>
</reference>
<evidence type="ECO:0000256" key="6">
    <source>
        <dbReference type="ARBA" id="ARBA00023288"/>
    </source>
</evidence>
<dbReference type="AlphaFoldDB" id="A0A554SFL3"/>
<comment type="caution">
    <text evidence="9">The sequence shown here is derived from an EMBL/GenBank/DDBJ whole genome shotgun (WGS) entry which is preliminary data.</text>
</comment>
<keyword evidence="5" id="KW-0472">Membrane</keyword>
<dbReference type="InterPro" id="IPR003760">
    <property type="entry name" value="PnrA-like"/>
</dbReference>
<gene>
    <name evidence="9" type="ORF">FNM00_05165</name>
</gene>
<dbReference type="OrthoDB" id="9784230at2"/>
<dbReference type="SUPFAM" id="SSF53822">
    <property type="entry name" value="Periplasmic binding protein-like I"/>
    <property type="match status" value="1"/>
</dbReference>
<keyword evidence="4" id="KW-0732">Signal</keyword>
<keyword evidence="10" id="KW-1185">Reference proteome</keyword>
<evidence type="ECO:0000256" key="4">
    <source>
        <dbReference type="ARBA" id="ARBA00022729"/>
    </source>
</evidence>
<dbReference type="InterPro" id="IPR050957">
    <property type="entry name" value="BMP_lipoprotein"/>
</dbReference>
<dbReference type="GO" id="GO:0005886">
    <property type="term" value="C:plasma membrane"/>
    <property type="evidence" value="ECO:0007669"/>
    <property type="project" value="UniProtKB-SubCell"/>
</dbReference>
<evidence type="ECO:0000256" key="2">
    <source>
        <dbReference type="ARBA" id="ARBA00008610"/>
    </source>
</evidence>
<evidence type="ECO:0000256" key="7">
    <source>
        <dbReference type="SAM" id="MobiDB-lite"/>
    </source>
</evidence>
<evidence type="ECO:0000256" key="1">
    <source>
        <dbReference type="ARBA" id="ARBA00004193"/>
    </source>
</evidence>
<comment type="similarity">
    <text evidence="2">Belongs to the BMP lipoprotein family.</text>
</comment>